<gene>
    <name evidence="2" type="ORF">T310_5853</name>
</gene>
<comment type="caution">
    <text evidence="2">The sequence shown here is derived from an EMBL/GenBank/DDBJ whole genome shotgun (WGS) entry which is preliminary data.</text>
</comment>
<feature type="region of interest" description="Disordered" evidence="1">
    <location>
        <begin position="1"/>
        <end position="64"/>
    </location>
</feature>
<evidence type="ECO:0000256" key="1">
    <source>
        <dbReference type="SAM" id="MobiDB-lite"/>
    </source>
</evidence>
<reference evidence="2 3" key="1">
    <citation type="submission" date="2015-04" db="EMBL/GenBank/DDBJ databases">
        <authorList>
            <person name="Heijne W.H."/>
            <person name="Fedorova N.D."/>
            <person name="Nierman W.C."/>
            <person name="Vollebregt A.W."/>
            <person name="Zhao Z."/>
            <person name="Wu L."/>
            <person name="Kumar M."/>
            <person name="Stam H."/>
            <person name="van den Berg M.A."/>
            <person name="Pel H.J."/>
        </authorList>
    </citation>
    <scope>NUCLEOTIDE SEQUENCE [LARGE SCALE GENOMIC DNA]</scope>
    <source>
        <strain evidence="2 3">CBS 393.64</strain>
    </source>
</reference>
<dbReference type="RefSeq" id="XP_013326735.1">
    <property type="nucleotide sequence ID" value="XM_013471281.1"/>
</dbReference>
<feature type="compositionally biased region" description="Basic and acidic residues" evidence="1">
    <location>
        <begin position="49"/>
        <end position="64"/>
    </location>
</feature>
<dbReference type="EMBL" id="LASV01000286">
    <property type="protein sequence ID" value="KKA20123.1"/>
    <property type="molecule type" value="Genomic_DNA"/>
</dbReference>
<protein>
    <submittedName>
        <fullName evidence="2">Uncharacterized protein</fullName>
    </submittedName>
</protein>
<evidence type="ECO:0000313" key="2">
    <source>
        <dbReference type="EMBL" id="KKA20123.1"/>
    </source>
</evidence>
<feature type="compositionally biased region" description="Polar residues" evidence="1">
    <location>
        <begin position="1"/>
        <end position="15"/>
    </location>
</feature>
<dbReference type="Proteomes" id="UP000053958">
    <property type="component" value="Unassembled WGS sequence"/>
</dbReference>
<organism evidence="2 3">
    <name type="scientific">Rasamsonia emersonii (strain ATCC 16479 / CBS 393.64 / IMI 116815)</name>
    <dbReference type="NCBI Taxonomy" id="1408163"/>
    <lineage>
        <taxon>Eukaryota</taxon>
        <taxon>Fungi</taxon>
        <taxon>Dikarya</taxon>
        <taxon>Ascomycota</taxon>
        <taxon>Pezizomycotina</taxon>
        <taxon>Eurotiomycetes</taxon>
        <taxon>Eurotiomycetidae</taxon>
        <taxon>Eurotiales</taxon>
        <taxon>Trichocomaceae</taxon>
        <taxon>Rasamsonia</taxon>
    </lineage>
</organism>
<dbReference type="GeneID" id="25318190"/>
<accession>A0A0F4YR88</accession>
<dbReference type="AlphaFoldDB" id="A0A0F4YR88"/>
<feature type="non-terminal residue" evidence="2">
    <location>
        <position position="1"/>
    </location>
</feature>
<feature type="compositionally biased region" description="Gly residues" evidence="1">
    <location>
        <begin position="19"/>
        <end position="28"/>
    </location>
</feature>
<proteinExistence type="predicted"/>
<sequence length="112" mass="12612">SRFTDTRITGSSWSRAATGGWGTTGEGDGSNERKTWRAQTSDFSGSEIETDRKAEEREMEKKAHRDGWRRAVDGAPWMTVWIVESGMLSLDWLPEESGRNAAFLPESRRKCA</sequence>
<evidence type="ECO:0000313" key="3">
    <source>
        <dbReference type="Proteomes" id="UP000053958"/>
    </source>
</evidence>
<name>A0A0F4YR88_RASE3</name>
<keyword evidence="3" id="KW-1185">Reference proteome</keyword>